<feature type="transmembrane region" description="Helical" evidence="2">
    <location>
        <begin position="592"/>
        <end position="610"/>
    </location>
</feature>
<feature type="transmembrane region" description="Helical" evidence="2">
    <location>
        <begin position="555"/>
        <end position="572"/>
    </location>
</feature>
<dbReference type="AlphaFoldDB" id="A0A1Y1YX87"/>
<comment type="caution">
    <text evidence="3">The sequence shown here is derived from an EMBL/GenBank/DDBJ whole genome shotgun (WGS) entry which is preliminary data.</text>
</comment>
<protein>
    <submittedName>
        <fullName evidence="3">Uncharacterized protein</fullName>
    </submittedName>
</protein>
<reference evidence="3 4" key="1">
    <citation type="submission" date="2016-07" db="EMBL/GenBank/DDBJ databases">
        <title>Pervasive Adenine N6-methylation of Active Genes in Fungi.</title>
        <authorList>
            <consortium name="DOE Joint Genome Institute"/>
            <person name="Mondo S.J."/>
            <person name="Dannebaum R.O."/>
            <person name="Kuo R.C."/>
            <person name="Labutti K."/>
            <person name="Haridas S."/>
            <person name="Kuo A."/>
            <person name="Salamov A."/>
            <person name="Ahrendt S.R."/>
            <person name="Lipzen A."/>
            <person name="Sullivan W."/>
            <person name="Andreopoulos W.B."/>
            <person name="Clum A."/>
            <person name="Lindquist E."/>
            <person name="Daum C."/>
            <person name="Ramamoorthy G.K."/>
            <person name="Gryganskyi A."/>
            <person name="Culley D."/>
            <person name="Magnuson J.K."/>
            <person name="James T.Y."/>
            <person name="O'Malley M.A."/>
            <person name="Stajich J.E."/>
            <person name="Spatafora J.W."/>
            <person name="Visel A."/>
            <person name="Grigoriev I.V."/>
        </authorList>
    </citation>
    <scope>NUCLEOTIDE SEQUENCE [LARGE SCALE GENOMIC DNA]</scope>
    <source>
        <strain evidence="3 4">CBS 115471</strain>
    </source>
</reference>
<keyword evidence="2" id="KW-0812">Transmembrane</keyword>
<name>A0A1Y1YX87_9PLEO</name>
<evidence type="ECO:0000256" key="2">
    <source>
        <dbReference type="SAM" id="Phobius"/>
    </source>
</evidence>
<accession>A0A1Y1YX87</accession>
<organism evidence="3 4">
    <name type="scientific">Clohesyomyces aquaticus</name>
    <dbReference type="NCBI Taxonomy" id="1231657"/>
    <lineage>
        <taxon>Eukaryota</taxon>
        <taxon>Fungi</taxon>
        <taxon>Dikarya</taxon>
        <taxon>Ascomycota</taxon>
        <taxon>Pezizomycotina</taxon>
        <taxon>Dothideomycetes</taxon>
        <taxon>Pleosporomycetidae</taxon>
        <taxon>Pleosporales</taxon>
        <taxon>Lindgomycetaceae</taxon>
        <taxon>Clohesyomyces</taxon>
    </lineage>
</organism>
<feature type="transmembrane region" description="Helical" evidence="2">
    <location>
        <begin position="38"/>
        <end position="56"/>
    </location>
</feature>
<keyword evidence="2" id="KW-1133">Transmembrane helix</keyword>
<sequence>MPPTTISDPSWGPILKIKDEICLIELGKMANSNSCLRFFYIFLLCTVLIQIQAYPLHAPILLASRATTTPLHCQTVAVWITNYFLVSQAHVVRNSVTVFSIALLAVTLVLAVHGPSTYAVEFFIVLQLFSWNCFSGVRSQTSTSHSSLPLQNKALRRSFTKGFTIAVVILHTWFWFAGLDLMQKPEEGCTAQVFFFARVDIDGWFRKLMKGVAMLEILYQISCLLTQILGLWSSGTRSQRKKLARQAVEQYELWETTENDHSPFPGPTIPAPEDEEDVGTAAWPTVSYASSEADTCSQTAMSPTWHTNLRDGKRISMSTMGASTHDGDEESISEKVERILYQTEMVKEDIPEIPNTPWTPGRLPSWHEPESPGVREVVCKGFEEIWEAECWMRKCVDAGSVKWFEGRYPRLYKILLSLRLAPGPLTEEKDEEEEVNDAATYHSRRSSSSMSTSTPNPPPPPPPYTTCLLSLLTAILTLRFPRRAATLVSHLLRARALNLVTGPYQLHAALTSSYPPTSPSPSLPTTTPSHTSLTLASGLLLSTLPPPTQSQKAKYIFAVLDALIHIFLILQLELTIRWNGVRGLGFGGLGSMGQSVPFVIGVAGLSVILWRLRWEVGKKKAEEDGDVKGVGAEVEGGEGEEREREKWVEFYEEWKEWSDGDGKIMGLETGLSRNEYMNDIINDYAIGALASCMCVYMQYFHS</sequence>
<feature type="transmembrane region" description="Helical" evidence="2">
    <location>
        <begin position="91"/>
        <end position="112"/>
    </location>
</feature>
<keyword evidence="2" id="KW-0472">Membrane</keyword>
<feature type="transmembrane region" description="Helical" evidence="2">
    <location>
        <begin position="118"/>
        <end position="137"/>
    </location>
</feature>
<feature type="transmembrane region" description="Helical" evidence="2">
    <location>
        <begin position="158"/>
        <end position="176"/>
    </location>
</feature>
<dbReference type="Proteomes" id="UP000193144">
    <property type="component" value="Unassembled WGS sequence"/>
</dbReference>
<feature type="transmembrane region" description="Helical" evidence="2">
    <location>
        <begin position="217"/>
        <end position="235"/>
    </location>
</feature>
<gene>
    <name evidence="3" type="ORF">BCR34DRAFT_591840</name>
</gene>
<feature type="region of interest" description="Disordered" evidence="1">
    <location>
        <begin position="351"/>
        <end position="370"/>
    </location>
</feature>
<proteinExistence type="predicted"/>
<feature type="region of interest" description="Disordered" evidence="1">
    <location>
        <begin position="426"/>
        <end position="463"/>
    </location>
</feature>
<evidence type="ECO:0000256" key="1">
    <source>
        <dbReference type="SAM" id="MobiDB-lite"/>
    </source>
</evidence>
<evidence type="ECO:0000313" key="4">
    <source>
        <dbReference type="Proteomes" id="UP000193144"/>
    </source>
</evidence>
<dbReference type="EMBL" id="MCFA01000155">
    <property type="protein sequence ID" value="ORY02668.1"/>
    <property type="molecule type" value="Genomic_DNA"/>
</dbReference>
<keyword evidence="4" id="KW-1185">Reference proteome</keyword>
<dbReference type="OrthoDB" id="3945378at2759"/>
<dbReference type="STRING" id="1231657.A0A1Y1YX87"/>
<evidence type="ECO:0000313" key="3">
    <source>
        <dbReference type="EMBL" id="ORY02668.1"/>
    </source>
</evidence>